<keyword evidence="5" id="KW-0443">Lipid metabolism</keyword>
<dbReference type="PIRSF" id="PIRSF003085">
    <property type="entry name" value="CMAS"/>
    <property type="match status" value="1"/>
</dbReference>
<evidence type="ECO:0000256" key="2">
    <source>
        <dbReference type="ARBA" id="ARBA00022603"/>
    </source>
</evidence>
<dbReference type="NCBIfam" id="NF008686">
    <property type="entry name" value="PRK11705.1"/>
    <property type="match status" value="1"/>
</dbReference>
<feature type="non-terminal residue" evidence="6">
    <location>
        <position position="286"/>
    </location>
</feature>
<dbReference type="InterPro" id="IPR050723">
    <property type="entry name" value="CFA/CMAS"/>
</dbReference>
<sequence>MPHANSRNKIEQLLSFADIEIDGNNPWDPQIHNDKFYSRLLAEGSLGLGESYMDGWWDCNSLDKFFHRILQAELDTKVKLRTMLFDILKSNLTNLQKPSRAFHVGHKHYDIGNDLYQRMLDKRLIYSCGYWKNASSLDDAQENKLDLVCRKLDLHPGMRVLDIGCGWGGTARFAAERYKVEVVGITISEKQVQFGNELCRGLPVEIRMQDYRTLKGTFDRILSIGMFEHVGYKNYITFFRVINRCLKDNGLFLLHTIGSNHSVTSTDPWIERYIFPNSMLPSAKQI</sequence>
<evidence type="ECO:0000256" key="4">
    <source>
        <dbReference type="ARBA" id="ARBA00022691"/>
    </source>
</evidence>
<dbReference type="Gene3D" id="3.40.50.150">
    <property type="entry name" value="Vaccinia Virus protein VP39"/>
    <property type="match status" value="1"/>
</dbReference>
<dbReference type="GO" id="GO:0032259">
    <property type="term" value="P:methylation"/>
    <property type="evidence" value="ECO:0007669"/>
    <property type="project" value="UniProtKB-KW"/>
</dbReference>
<dbReference type="PANTHER" id="PTHR43667:SF1">
    <property type="entry name" value="CYCLOPROPANE-FATTY-ACYL-PHOSPHOLIPID SYNTHASE"/>
    <property type="match status" value="1"/>
</dbReference>
<protein>
    <submittedName>
        <fullName evidence="6">Cyclopropane fatty acyl phospholipid synthase</fullName>
        <ecNumber evidence="6">2.1.1.79</ecNumber>
    </submittedName>
</protein>
<evidence type="ECO:0000256" key="1">
    <source>
        <dbReference type="ARBA" id="ARBA00010815"/>
    </source>
</evidence>
<evidence type="ECO:0000256" key="3">
    <source>
        <dbReference type="ARBA" id="ARBA00022679"/>
    </source>
</evidence>
<gene>
    <name evidence="6" type="primary">cfa</name>
    <name evidence="6" type="ORF">H8E19_01035</name>
</gene>
<dbReference type="GO" id="GO:0008825">
    <property type="term" value="F:cyclopropane-fatty-acyl-phospholipid synthase activity"/>
    <property type="evidence" value="ECO:0007669"/>
    <property type="project" value="UniProtKB-EC"/>
</dbReference>
<accession>A0A8J6MWV5</accession>
<comment type="similarity">
    <text evidence="1">Belongs to the CFA/CMAS family.</text>
</comment>
<evidence type="ECO:0000256" key="5">
    <source>
        <dbReference type="ARBA" id="ARBA00023098"/>
    </source>
</evidence>
<dbReference type="AlphaFoldDB" id="A0A8J6MWV5"/>
<organism evidence="6 7">
    <name type="scientific">Candidatus Desulfacyla euxinica</name>
    <dbReference type="NCBI Taxonomy" id="2841693"/>
    <lineage>
        <taxon>Bacteria</taxon>
        <taxon>Deltaproteobacteria</taxon>
        <taxon>Candidatus Desulfacyla</taxon>
    </lineage>
</organism>
<keyword evidence="3 6" id="KW-0808">Transferase</keyword>
<comment type="caution">
    <text evidence="6">The sequence shown here is derived from an EMBL/GenBank/DDBJ whole genome shotgun (WGS) entry which is preliminary data.</text>
</comment>
<keyword evidence="2 6" id="KW-0489">Methyltransferase</keyword>
<dbReference type="InterPro" id="IPR029063">
    <property type="entry name" value="SAM-dependent_MTases_sf"/>
</dbReference>
<dbReference type="Proteomes" id="UP000650524">
    <property type="component" value="Unassembled WGS sequence"/>
</dbReference>
<dbReference type="Pfam" id="PF02353">
    <property type="entry name" value="CMAS"/>
    <property type="match status" value="1"/>
</dbReference>
<dbReference type="PANTHER" id="PTHR43667">
    <property type="entry name" value="CYCLOPROPANE-FATTY-ACYL-PHOSPHOLIPID SYNTHASE"/>
    <property type="match status" value="1"/>
</dbReference>
<keyword evidence="4" id="KW-0949">S-adenosyl-L-methionine</keyword>
<evidence type="ECO:0000313" key="6">
    <source>
        <dbReference type="EMBL" id="MBC8175960.1"/>
    </source>
</evidence>
<dbReference type="GO" id="GO:0008610">
    <property type="term" value="P:lipid biosynthetic process"/>
    <property type="evidence" value="ECO:0007669"/>
    <property type="project" value="InterPro"/>
</dbReference>
<dbReference type="SUPFAM" id="SSF53335">
    <property type="entry name" value="S-adenosyl-L-methionine-dependent methyltransferases"/>
    <property type="match status" value="1"/>
</dbReference>
<reference evidence="6 7" key="1">
    <citation type="submission" date="2020-08" db="EMBL/GenBank/DDBJ databases">
        <title>Bridging the membrane lipid divide: bacteria of the FCB group superphylum have the potential to synthesize archaeal ether lipids.</title>
        <authorList>
            <person name="Villanueva L."/>
            <person name="Von Meijenfeldt F.A.B."/>
            <person name="Westbye A.B."/>
            <person name="Yadav S."/>
            <person name="Hopmans E.C."/>
            <person name="Dutilh B.E."/>
            <person name="Sinninghe Damste J.S."/>
        </authorList>
    </citation>
    <scope>NUCLEOTIDE SEQUENCE [LARGE SCALE GENOMIC DNA]</scope>
    <source>
        <strain evidence="6">NIOZ-UU27</strain>
    </source>
</reference>
<dbReference type="CDD" id="cd02440">
    <property type="entry name" value="AdoMet_MTases"/>
    <property type="match status" value="1"/>
</dbReference>
<dbReference type="EC" id="2.1.1.79" evidence="6"/>
<name>A0A8J6MWV5_9DELT</name>
<dbReference type="EMBL" id="JACNJD010000060">
    <property type="protein sequence ID" value="MBC8175960.1"/>
    <property type="molecule type" value="Genomic_DNA"/>
</dbReference>
<evidence type="ECO:0000313" key="7">
    <source>
        <dbReference type="Proteomes" id="UP000650524"/>
    </source>
</evidence>
<dbReference type="InterPro" id="IPR003333">
    <property type="entry name" value="CMAS"/>
</dbReference>
<proteinExistence type="inferred from homology"/>